<feature type="transmembrane region" description="Helical" evidence="1">
    <location>
        <begin position="35"/>
        <end position="54"/>
    </location>
</feature>
<evidence type="ECO:0000259" key="2">
    <source>
        <dbReference type="Pfam" id="PF14358"/>
    </source>
</evidence>
<organism evidence="3 4">
    <name type="scientific">Uliginosibacterium sediminicola</name>
    <dbReference type="NCBI Taxonomy" id="2024550"/>
    <lineage>
        <taxon>Bacteria</taxon>
        <taxon>Pseudomonadati</taxon>
        <taxon>Pseudomonadota</taxon>
        <taxon>Betaproteobacteria</taxon>
        <taxon>Rhodocyclales</taxon>
        <taxon>Zoogloeaceae</taxon>
        <taxon>Uliginosibacterium</taxon>
    </lineage>
</organism>
<dbReference type="EMBL" id="JBDIVE010000007">
    <property type="protein sequence ID" value="MEN3069462.1"/>
    <property type="molecule type" value="Genomic_DNA"/>
</dbReference>
<keyword evidence="1" id="KW-0472">Membrane</keyword>
<accession>A0ABU9Z0K9</accession>
<feature type="transmembrane region" description="Helical" evidence="1">
    <location>
        <begin position="149"/>
        <end position="170"/>
    </location>
</feature>
<dbReference type="Proteomes" id="UP001410394">
    <property type="component" value="Unassembled WGS sequence"/>
</dbReference>
<gene>
    <name evidence="3" type="ORF">ABDB84_13300</name>
</gene>
<keyword evidence="4" id="KW-1185">Reference proteome</keyword>
<protein>
    <submittedName>
        <fullName evidence="3">DUF4405 domain-containing protein</fullName>
    </submittedName>
</protein>
<evidence type="ECO:0000256" key="1">
    <source>
        <dbReference type="SAM" id="Phobius"/>
    </source>
</evidence>
<evidence type="ECO:0000313" key="3">
    <source>
        <dbReference type="EMBL" id="MEN3069462.1"/>
    </source>
</evidence>
<evidence type="ECO:0000313" key="4">
    <source>
        <dbReference type="Proteomes" id="UP001410394"/>
    </source>
</evidence>
<feature type="transmembrane region" description="Helical" evidence="1">
    <location>
        <begin position="190"/>
        <end position="215"/>
    </location>
</feature>
<feature type="transmembrane region" description="Helical" evidence="1">
    <location>
        <begin position="75"/>
        <end position="98"/>
    </location>
</feature>
<dbReference type="InterPro" id="IPR025517">
    <property type="entry name" value="DUF4405"/>
</dbReference>
<feature type="domain" description="Flavinylation-associated cytochrome" evidence="2">
    <location>
        <begin position="73"/>
        <end position="130"/>
    </location>
</feature>
<name>A0ABU9Z0K9_9RHOO</name>
<keyword evidence="1" id="KW-1133">Transmembrane helix</keyword>
<sequence>MIRRLLKRLALDAFMLALILIEFAYGLTGSTVHELIGLAMLMLFLLHGGLNWQWIRSVLKGRYNAFRVLSLSVNALLLVASLVMMLSGIVNSALLFSLTGVELELIPREIHTAAAYWFLILMAIHLGLHWKMVMSEARSLVGLAEPSRLTAQALRLAAAAIVVSGVHASFERGVLGKLIAYYSFDYWDFEASIAGFFLQYLAIVGLYAILAYYALPLFKRREQRLRQLALTLLATLTGCDKCKCLGRS</sequence>
<keyword evidence="1" id="KW-0812">Transmembrane</keyword>
<proteinExistence type="predicted"/>
<dbReference type="Pfam" id="PF14358">
    <property type="entry name" value="DUF4405"/>
    <property type="match status" value="1"/>
</dbReference>
<comment type="caution">
    <text evidence="3">The sequence shown here is derived from an EMBL/GenBank/DDBJ whole genome shotgun (WGS) entry which is preliminary data.</text>
</comment>
<reference evidence="3 4" key="1">
    <citation type="journal article" date="2018" name="Int. J. Syst. Evol. Microbiol.">
        <title>Uliginosibacterium sediminicola sp. nov., isolated from freshwater sediment.</title>
        <authorList>
            <person name="Hwang W.M."/>
            <person name="Kim S.M."/>
            <person name="Kang K."/>
            <person name="Ahn T.Y."/>
        </authorList>
    </citation>
    <scope>NUCLEOTIDE SEQUENCE [LARGE SCALE GENOMIC DNA]</scope>
    <source>
        <strain evidence="3 4">M1-21</strain>
    </source>
</reference>
<feature type="transmembrane region" description="Helical" evidence="1">
    <location>
        <begin position="9"/>
        <end position="29"/>
    </location>
</feature>
<feature type="transmembrane region" description="Helical" evidence="1">
    <location>
        <begin position="110"/>
        <end position="128"/>
    </location>
</feature>
<dbReference type="RefSeq" id="WP_345920231.1">
    <property type="nucleotide sequence ID" value="NZ_JBDIVE010000007.1"/>
</dbReference>